<evidence type="ECO:0000256" key="5">
    <source>
        <dbReference type="ARBA" id="ARBA00093760"/>
    </source>
</evidence>
<evidence type="ECO:0000256" key="4">
    <source>
        <dbReference type="ARBA" id="ARBA00022801"/>
    </source>
</evidence>
<evidence type="ECO:0000313" key="8">
    <source>
        <dbReference type="Proteomes" id="UP000826775"/>
    </source>
</evidence>
<gene>
    <name evidence="7" type="ORF">NHP190003_13020</name>
</gene>
<dbReference type="EC" id="3.1.21.4" evidence="6"/>
<reference evidence="7 8" key="1">
    <citation type="submission" date="2021-07" db="EMBL/GenBank/DDBJ databases">
        <title>Novel Helicobacter sp. Isolated from a dog.</title>
        <authorList>
            <person name="Rimbara E."/>
            <person name="Suzuki M."/>
        </authorList>
    </citation>
    <scope>NUCLEOTIDE SEQUENCE [LARGE SCALE GENOMIC DNA]</scope>
    <source>
        <strain evidence="8">NHP19-003</strain>
    </source>
</reference>
<accession>A0ABM7SIW9</accession>
<dbReference type="Proteomes" id="UP000826775">
    <property type="component" value="Chromosome"/>
</dbReference>
<dbReference type="EMBL" id="AP024814">
    <property type="protein sequence ID" value="BCZ18020.1"/>
    <property type="molecule type" value="Genomic_DNA"/>
</dbReference>
<keyword evidence="2" id="KW-0680">Restriction system</keyword>
<protein>
    <recommendedName>
        <fullName evidence="6">type II site-specific deoxyribonuclease</fullName>
        <ecNumber evidence="6">3.1.21.4</ecNumber>
    </recommendedName>
</protein>
<proteinExistence type="predicted"/>
<evidence type="ECO:0000256" key="6">
    <source>
        <dbReference type="ARBA" id="ARBA00093790"/>
    </source>
</evidence>
<organism evidence="7 8">
    <name type="scientific">Helicobacter gastrocanis</name>
    <dbReference type="NCBI Taxonomy" id="2849641"/>
    <lineage>
        <taxon>Bacteria</taxon>
        <taxon>Pseudomonadati</taxon>
        <taxon>Campylobacterota</taxon>
        <taxon>Epsilonproteobacteria</taxon>
        <taxon>Campylobacterales</taxon>
        <taxon>Helicobacteraceae</taxon>
        <taxon>Helicobacter</taxon>
    </lineage>
</organism>
<name>A0ABM7SIW9_9HELI</name>
<keyword evidence="3 7" id="KW-0255">Endonuclease</keyword>
<evidence type="ECO:0000256" key="3">
    <source>
        <dbReference type="ARBA" id="ARBA00022759"/>
    </source>
</evidence>
<keyword evidence="4" id="KW-0378">Hydrolase</keyword>
<keyword evidence="8" id="KW-1185">Reference proteome</keyword>
<dbReference type="InterPro" id="IPR019045">
    <property type="entry name" value="Restrct_endonuc_II_HinfI"/>
</dbReference>
<evidence type="ECO:0000313" key="7">
    <source>
        <dbReference type="EMBL" id="BCZ18020.1"/>
    </source>
</evidence>
<dbReference type="Pfam" id="PF09520">
    <property type="entry name" value="RE_TdeIII"/>
    <property type="match status" value="1"/>
</dbReference>
<keyword evidence="1" id="KW-0540">Nuclease</keyword>
<dbReference type="GO" id="GO:0004519">
    <property type="term" value="F:endonuclease activity"/>
    <property type="evidence" value="ECO:0007669"/>
    <property type="project" value="UniProtKB-KW"/>
</dbReference>
<evidence type="ECO:0000256" key="1">
    <source>
        <dbReference type="ARBA" id="ARBA00022722"/>
    </source>
</evidence>
<dbReference type="RefSeq" id="WP_260320555.1">
    <property type="nucleotide sequence ID" value="NZ_AP024814.1"/>
</dbReference>
<evidence type="ECO:0000256" key="2">
    <source>
        <dbReference type="ARBA" id="ARBA00022747"/>
    </source>
</evidence>
<sequence>MPFHTRLLGKDRMALYSFIHSLSTNFGSSIFEPVAKELGCLKFDRAELQTKSGDRITPEAQQVIQDIMNCLETATNKPNKACEIAKILKAMRGAIGANTIAIKPTKVDLRLAKNGSVYLIDLKTAKPNMGEFKGFKRTLLTWVAAFAYDHPNITDIHTLIAIPYNPYAPKPYERWTLAGMLDLKHELMVGKDFWDFVGGEGSYTMLLECFEEVGLQMRDEIDAYFKKFMD</sequence>
<comment type="catalytic activity">
    <reaction evidence="5">
        <text>Endonucleolytic cleavage of DNA to give specific double-stranded fragments with terminal 5'-phosphates.</text>
        <dbReference type="EC" id="3.1.21.4"/>
    </reaction>
</comment>